<sequence length="339" mass="37388">MDTPNKMNQFRLIVLLEVMAYTVLPNQAAVIQVCGNDLLDALKSVCGDRGFYSPPPGYSRRTPATQTGIATRCCISYCETSVLEKYCNPPSTSQSQTAAAPPRITTTPDERRANEIVVDETGQTGNTNSQMLRGGNAMGAGSRANGTKAPPTEVVDGRSDDDDDAAGEINTSERVGSLTEPDEETGRDVATNRPHKTHSKERSKNRTSKSERRRRRTNRRRSSSERRMLSSERKREDATRKLRRKEQRLSRKQPHSNKRKSKLEKKGSESVTTPVAVQTADHPFKHGAYNSTTGDLSLVNVTDSDTAPSSDTKKDGFFTTITAVLRDVIGFQHADDGNR</sequence>
<dbReference type="GO" id="GO:0005159">
    <property type="term" value="F:insulin-like growth factor receptor binding"/>
    <property type="evidence" value="ECO:0007669"/>
    <property type="project" value="TreeGrafter"/>
</dbReference>
<dbReference type="GO" id="GO:0008284">
    <property type="term" value="P:positive regulation of cell population proliferation"/>
    <property type="evidence" value="ECO:0007669"/>
    <property type="project" value="TreeGrafter"/>
</dbReference>
<dbReference type="AlphaFoldDB" id="A0A8B7ZCH9"/>
<evidence type="ECO:0000313" key="7">
    <source>
        <dbReference type="RefSeq" id="XP_022102687.1"/>
    </source>
</evidence>
<organism evidence="6 7">
    <name type="scientific">Acanthaster planci</name>
    <name type="common">Crown-of-thorns starfish</name>
    <dbReference type="NCBI Taxonomy" id="133434"/>
    <lineage>
        <taxon>Eukaryota</taxon>
        <taxon>Metazoa</taxon>
        <taxon>Echinodermata</taxon>
        <taxon>Eleutherozoa</taxon>
        <taxon>Asterozoa</taxon>
        <taxon>Asteroidea</taxon>
        <taxon>Valvatacea</taxon>
        <taxon>Valvatida</taxon>
        <taxon>Acanthasteridae</taxon>
        <taxon>Acanthaster</taxon>
    </lineage>
</organism>
<dbReference type="GeneID" id="110985749"/>
<reference evidence="7" key="1">
    <citation type="submission" date="2025-08" db="UniProtKB">
        <authorList>
            <consortium name="RefSeq"/>
        </authorList>
    </citation>
    <scope>IDENTIFICATION</scope>
</reference>
<keyword evidence="6" id="KW-1185">Reference proteome</keyword>
<feature type="compositionally biased region" description="Polar residues" evidence="3">
    <location>
        <begin position="121"/>
        <end position="131"/>
    </location>
</feature>
<accession>A0A8B7ZCH9</accession>
<dbReference type="GO" id="GO:0048009">
    <property type="term" value="P:insulin-like growth factor receptor signaling pathway"/>
    <property type="evidence" value="ECO:0007669"/>
    <property type="project" value="TreeGrafter"/>
</dbReference>
<feature type="compositionally biased region" description="Basic and acidic residues" evidence="3">
    <location>
        <begin position="200"/>
        <end position="210"/>
    </location>
</feature>
<dbReference type="InterPro" id="IPR016179">
    <property type="entry name" value="Insulin-like"/>
</dbReference>
<dbReference type="RefSeq" id="XP_022102687.1">
    <property type="nucleotide sequence ID" value="XM_022246995.1"/>
</dbReference>
<keyword evidence="2" id="KW-1015">Disulfide bond</keyword>
<dbReference type="GO" id="GO:0008283">
    <property type="term" value="P:cell population proliferation"/>
    <property type="evidence" value="ECO:0007669"/>
    <property type="project" value="TreeGrafter"/>
</dbReference>
<evidence type="ECO:0000313" key="6">
    <source>
        <dbReference type="Proteomes" id="UP000694845"/>
    </source>
</evidence>
<feature type="compositionally biased region" description="Basic residues" evidence="3">
    <location>
        <begin position="211"/>
        <end position="221"/>
    </location>
</feature>
<dbReference type="GO" id="GO:0051897">
    <property type="term" value="P:positive regulation of phosphatidylinositol 3-kinase/protein kinase B signal transduction"/>
    <property type="evidence" value="ECO:0007669"/>
    <property type="project" value="TreeGrafter"/>
</dbReference>
<protein>
    <submittedName>
        <fullName evidence="7">Uncharacterized protein LOC110985749 isoform X1</fullName>
    </submittedName>
</protein>
<dbReference type="PRINTS" id="PR00276">
    <property type="entry name" value="INSULINFAMLY"/>
</dbReference>
<dbReference type="InterPro" id="IPR022353">
    <property type="entry name" value="Insulin_CS"/>
</dbReference>
<dbReference type="Gene3D" id="1.10.100.10">
    <property type="entry name" value="Insulin-like"/>
    <property type="match status" value="1"/>
</dbReference>
<dbReference type="KEGG" id="aplc:110985749"/>
<feature type="compositionally biased region" description="Basic residues" evidence="3">
    <location>
        <begin position="241"/>
        <end position="263"/>
    </location>
</feature>
<keyword evidence="4" id="KW-0732">Signal</keyword>
<feature type="compositionally biased region" description="Basic and acidic residues" evidence="3">
    <location>
        <begin position="222"/>
        <end position="240"/>
    </location>
</feature>
<dbReference type="InterPro" id="IPR036438">
    <property type="entry name" value="Insulin-like_sf"/>
</dbReference>
<dbReference type="InterPro" id="IPR022352">
    <property type="entry name" value="Ins/IGF/rlx"/>
</dbReference>
<evidence type="ECO:0000256" key="1">
    <source>
        <dbReference type="ARBA" id="ARBA00009034"/>
    </source>
</evidence>
<feature type="chain" id="PRO_5034375106" evidence="4">
    <location>
        <begin position="29"/>
        <end position="339"/>
    </location>
</feature>
<comment type="similarity">
    <text evidence="1">Belongs to the insulin family.</text>
</comment>
<evidence type="ECO:0000256" key="4">
    <source>
        <dbReference type="SAM" id="SignalP"/>
    </source>
</evidence>
<dbReference type="Proteomes" id="UP000694845">
    <property type="component" value="Unplaced"/>
</dbReference>
<dbReference type="PANTHER" id="PTHR46845">
    <property type="entry name" value="INSULIN-LIKE GROWTH FACTOR I"/>
    <property type="match status" value="1"/>
</dbReference>
<dbReference type="GO" id="GO:0005179">
    <property type="term" value="F:hormone activity"/>
    <property type="evidence" value="ECO:0007669"/>
    <property type="project" value="InterPro"/>
</dbReference>
<dbReference type="GO" id="GO:0043066">
    <property type="term" value="P:negative regulation of apoptotic process"/>
    <property type="evidence" value="ECO:0007669"/>
    <property type="project" value="TreeGrafter"/>
</dbReference>
<feature type="compositionally biased region" description="Low complexity" evidence="3">
    <location>
        <begin position="97"/>
        <end position="107"/>
    </location>
</feature>
<name>A0A8B7ZCH9_ACAPL</name>
<dbReference type="SMART" id="SM00078">
    <property type="entry name" value="IlGF"/>
    <property type="match status" value="1"/>
</dbReference>
<dbReference type="SUPFAM" id="SSF56994">
    <property type="entry name" value="Insulin-like"/>
    <property type="match status" value="1"/>
</dbReference>
<evidence type="ECO:0000259" key="5">
    <source>
        <dbReference type="SMART" id="SM00078"/>
    </source>
</evidence>
<dbReference type="PROSITE" id="PS00262">
    <property type="entry name" value="INSULIN"/>
    <property type="match status" value="1"/>
</dbReference>
<feature type="domain" description="Insulin-like" evidence="5">
    <location>
        <begin position="31"/>
        <end position="87"/>
    </location>
</feature>
<evidence type="ECO:0000256" key="3">
    <source>
        <dbReference type="SAM" id="MobiDB-lite"/>
    </source>
</evidence>
<dbReference type="PANTHER" id="PTHR46845:SF1">
    <property type="entry name" value="INSULIN-LIKE GROWTH FACTOR I"/>
    <property type="match status" value="1"/>
</dbReference>
<gene>
    <name evidence="7" type="primary">LOC110985749</name>
</gene>
<dbReference type="OrthoDB" id="10019596at2759"/>
<feature type="region of interest" description="Disordered" evidence="3">
    <location>
        <begin position="88"/>
        <end position="296"/>
    </location>
</feature>
<dbReference type="GO" id="GO:0005615">
    <property type="term" value="C:extracellular space"/>
    <property type="evidence" value="ECO:0007669"/>
    <property type="project" value="TreeGrafter"/>
</dbReference>
<feature type="signal peptide" evidence="4">
    <location>
        <begin position="1"/>
        <end position="28"/>
    </location>
</feature>
<evidence type="ECO:0000256" key="2">
    <source>
        <dbReference type="ARBA" id="ARBA00023157"/>
    </source>
</evidence>
<proteinExistence type="inferred from homology"/>
<dbReference type="OMA" id="IEGQTTW"/>